<evidence type="ECO:0000313" key="1">
    <source>
        <dbReference type="EMBL" id="PWE01420.1"/>
    </source>
</evidence>
<dbReference type="Proteomes" id="UP000244956">
    <property type="component" value="Unassembled WGS sequence"/>
</dbReference>
<comment type="caution">
    <text evidence="1">The sequence shown here is derived from an EMBL/GenBank/DDBJ whole genome shotgun (WGS) entry which is preliminary data.</text>
</comment>
<dbReference type="Gene3D" id="2.40.160.60">
    <property type="entry name" value="Outer membrane protein transport protein (OMPP1/FadL/TodX)"/>
    <property type="match status" value="1"/>
</dbReference>
<reference evidence="1 2" key="1">
    <citation type="submission" date="2018-05" db="EMBL/GenBank/DDBJ databases">
        <title>Marinilabilia rubrum sp. nov., isolated from saltern sediment.</title>
        <authorList>
            <person name="Zhang R."/>
        </authorList>
    </citation>
    <scope>NUCLEOTIDE SEQUENCE [LARGE SCALE GENOMIC DNA]</scope>
    <source>
        <strain evidence="1 2">WTE16</strain>
    </source>
</reference>
<accession>A0A2U2BEC0</accession>
<name>A0A2U2BEC0_9BACT</name>
<keyword evidence="2" id="KW-1185">Reference proteome</keyword>
<sequence>MHKLTRYHLLVLTILITSTAFGQKRTYSPFSRYGLGELNTAGFGQNAAMGNTGIAMRNSFHLNRLNPASYSAMDTMSFFFEAGVTGYNQKFESDNGQEEYNNIDFSYFAMGFPISRKLHMSWGLRPFSNSGYKFEFSDETTLNRAIGTGNLTSAYGGLSFTPIPALSVGMHATYLFGNIQHTTFIEFLGDESAYKYGVQSELHANDFFLDFGAQYTHKLSEKEDLTVGVTFRPKTSVSGDFQRTVAKGTQYSEDGKLFTRNYVIPEASDTSNISGFDMAQSLGFGVSYTSNDKLTLAADYILSNWGDVTFPDGHTNTVNSSQFSAGAQYLPNQRSQNYLARMRYRAGIKYSQEYIQIDNNEINDFGITFGIGLPHNRSKTSVNMVFELGKRKPSGDLQMTESYGKVTVNFTFHEFWFMKRKFD</sequence>
<dbReference type="AlphaFoldDB" id="A0A2U2BEC0"/>
<protein>
    <recommendedName>
        <fullName evidence="3">Aromatic hydrocarbon degradation protein</fullName>
    </recommendedName>
</protein>
<dbReference type="RefSeq" id="WP_109262870.1">
    <property type="nucleotide sequence ID" value="NZ_QEWP01000001.1"/>
</dbReference>
<organism evidence="1 2">
    <name type="scientific">Marinilabilia rubra</name>
    <dbReference type="NCBI Taxonomy" id="2162893"/>
    <lineage>
        <taxon>Bacteria</taxon>
        <taxon>Pseudomonadati</taxon>
        <taxon>Bacteroidota</taxon>
        <taxon>Bacteroidia</taxon>
        <taxon>Marinilabiliales</taxon>
        <taxon>Marinilabiliaceae</taxon>
        <taxon>Marinilabilia</taxon>
    </lineage>
</organism>
<dbReference type="SUPFAM" id="SSF56935">
    <property type="entry name" value="Porins"/>
    <property type="match status" value="1"/>
</dbReference>
<dbReference type="EMBL" id="QEWP01000001">
    <property type="protein sequence ID" value="PWE01420.1"/>
    <property type="molecule type" value="Genomic_DNA"/>
</dbReference>
<dbReference type="OrthoDB" id="1491239at2"/>
<proteinExistence type="predicted"/>
<evidence type="ECO:0000313" key="2">
    <source>
        <dbReference type="Proteomes" id="UP000244956"/>
    </source>
</evidence>
<evidence type="ECO:0008006" key="3">
    <source>
        <dbReference type="Google" id="ProtNLM"/>
    </source>
</evidence>
<gene>
    <name evidence="1" type="ORF">DDZ16_02745</name>
</gene>